<proteinExistence type="inferred from homology"/>
<dbReference type="GO" id="GO:0016746">
    <property type="term" value="F:acyltransferase activity"/>
    <property type="evidence" value="ECO:0007669"/>
    <property type="project" value="InterPro"/>
</dbReference>
<sequence length="734" mass="81288">MYDIEKSLEQKIISQNKARPTVFFTEAGDIRLLESICYLTRYIRPVIPASEFEIRDIFDKKLSHIEKSRREYTISQTAFIDIAKEENLRDSFAKELVHETAEAGGTTSYDEALEIISDPCIFGIFCVRLNHADMVVGGSTHEPVKYFRPVIRYLKKKKVCSETGVFILPDDNTENIYSQNIIVFGDVGVNGSMTAETLAHIAVDTCTIARNIIPEDVLPEIQGAMVSYSNHGSDEGPSPELVKKASELVPELLNEYREQDERYGSILIEGEVKVNVALSQRSARYYSSSQTDDWDGPANVIICPNLDMGNMLYHLYATRFPDAKKFSIISGIGFSAVDLARDCTADDIRLGVKATILNMLMKESWEKTPVDTFFKRYRVLTINPGSTSTKVSLFEGEYEVISEELKHSAEELEPFAGRAVSSQYEYRLKMIEDFMKRNNFQIEDLDAVAGRGGLLKPIKHGTYTVNSRMLEDLSAGVAGEHASNLGGIIAHNLTSGTDTDAFIVDPVVVDEVYEKVKITGLKEIQRFVISHALNQIASARRWAIEKETFYENINVIVAHMGGGISVGAHCRGRYVDVNNALNGEGPFSPQRSGSLPAGQLIDLCFSGKYTKEQLKTLNKGAGGLIDLLGTNDLRAVEEMMDNGDDFAAIVFDALVYQISKEITSLIPAFDGEAIDRIILTGGMARSKRLVEGISRAVSLPGCGVTVYPGENEMRALAEGAIRVLQGKEDARVYE</sequence>
<evidence type="ECO:0000256" key="10">
    <source>
        <dbReference type="RuleBase" id="RU003835"/>
    </source>
</evidence>
<evidence type="ECO:0000256" key="4">
    <source>
        <dbReference type="ARBA" id="ARBA00022679"/>
    </source>
</evidence>
<evidence type="ECO:0000256" key="6">
    <source>
        <dbReference type="ARBA" id="ARBA00022777"/>
    </source>
</evidence>
<dbReference type="PRINTS" id="PR00471">
    <property type="entry name" value="ACETATEKNASE"/>
</dbReference>
<dbReference type="EMBL" id="JAQQAL010000022">
    <property type="protein sequence ID" value="MDC7227124.1"/>
    <property type="molecule type" value="Genomic_DNA"/>
</dbReference>
<comment type="similarity">
    <text evidence="2 9 10">Belongs to the acetokinase family.</text>
</comment>
<evidence type="ECO:0000256" key="1">
    <source>
        <dbReference type="ARBA" id="ARBA00004496"/>
    </source>
</evidence>
<evidence type="ECO:0000256" key="9">
    <source>
        <dbReference type="HAMAP-Rule" id="MF_00542"/>
    </source>
</evidence>
<dbReference type="GO" id="GO:0006083">
    <property type="term" value="P:acetate metabolic process"/>
    <property type="evidence" value="ECO:0007669"/>
    <property type="project" value="TreeGrafter"/>
</dbReference>
<evidence type="ECO:0000256" key="8">
    <source>
        <dbReference type="ARBA" id="ARBA00048596"/>
    </source>
</evidence>
<protein>
    <recommendedName>
        <fullName evidence="9">Probable butyrate kinase</fullName>
        <shortName evidence="9">BK</shortName>
        <ecNumber evidence="9">2.7.2.7</ecNumber>
    </recommendedName>
    <alternativeName>
        <fullName evidence="9">Branched-chain carboxylic acid kinase</fullName>
    </alternativeName>
</protein>
<evidence type="ECO:0000256" key="3">
    <source>
        <dbReference type="ARBA" id="ARBA00022490"/>
    </source>
</evidence>
<organism evidence="12 13">
    <name type="scientific">Candidatus Thalassospirochaeta sargassi</name>
    <dbReference type="NCBI Taxonomy" id="3119039"/>
    <lineage>
        <taxon>Bacteria</taxon>
        <taxon>Pseudomonadati</taxon>
        <taxon>Spirochaetota</taxon>
        <taxon>Spirochaetia</taxon>
        <taxon>Spirochaetales</taxon>
        <taxon>Spirochaetaceae</taxon>
        <taxon>Candidatus Thalassospirochaeta</taxon>
    </lineage>
</organism>
<name>A0AAJ1IFD7_9SPIO</name>
<comment type="catalytic activity">
    <reaction evidence="8 9">
        <text>butanoate + ATP = butanoyl phosphate + ADP</text>
        <dbReference type="Rhea" id="RHEA:13585"/>
        <dbReference type="ChEBI" id="CHEBI:17968"/>
        <dbReference type="ChEBI" id="CHEBI:30616"/>
        <dbReference type="ChEBI" id="CHEBI:58079"/>
        <dbReference type="ChEBI" id="CHEBI:456216"/>
        <dbReference type="EC" id="2.7.2.7"/>
    </reaction>
</comment>
<dbReference type="Gene3D" id="3.40.50.10950">
    <property type="match status" value="1"/>
</dbReference>
<dbReference type="InterPro" id="IPR000890">
    <property type="entry name" value="Aliphatic_acid_kin_short-chain"/>
</dbReference>
<evidence type="ECO:0000313" key="13">
    <source>
        <dbReference type="Proteomes" id="UP001221217"/>
    </source>
</evidence>
<dbReference type="Proteomes" id="UP001221217">
    <property type="component" value="Unassembled WGS sequence"/>
</dbReference>
<evidence type="ECO:0000313" key="12">
    <source>
        <dbReference type="EMBL" id="MDC7227124.1"/>
    </source>
</evidence>
<keyword evidence="4 9" id="KW-0808">Transferase</keyword>
<dbReference type="NCBIfam" id="NF002834">
    <property type="entry name" value="PRK03011.1-5"/>
    <property type="match status" value="1"/>
</dbReference>
<dbReference type="InterPro" id="IPR002505">
    <property type="entry name" value="PTA_PTB"/>
</dbReference>
<comment type="caution">
    <text evidence="12">The sequence shown here is derived from an EMBL/GenBank/DDBJ whole genome shotgun (WGS) entry which is preliminary data.</text>
</comment>
<keyword evidence="6 9" id="KW-0418">Kinase</keyword>
<dbReference type="SUPFAM" id="SSF53659">
    <property type="entry name" value="Isocitrate/Isopropylmalate dehydrogenase-like"/>
    <property type="match status" value="1"/>
</dbReference>
<dbReference type="NCBIfam" id="TIGR02707">
    <property type="entry name" value="butyr_kinase"/>
    <property type="match status" value="1"/>
</dbReference>
<accession>A0AAJ1IFD7</accession>
<dbReference type="GO" id="GO:0047761">
    <property type="term" value="F:butyrate kinase activity"/>
    <property type="evidence" value="ECO:0007669"/>
    <property type="project" value="UniProtKB-UniRule"/>
</dbReference>
<dbReference type="InterPro" id="IPR011245">
    <property type="entry name" value="Butyrate_kin"/>
</dbReference>
<dbReference type="SUPFAM" id="SSF53067">
    <property type="entry name" value="Actin-like ATPase domain"/>
    <property type="match status" value="2"/>
</dbReference>
<dbReference type="HAMAP" id="MF_00542">
    <property type="entry name" value="Butyrate_kinase"/>
    <property type="match status" value="1"/>
</dbReference>
<keyword evidence="5 9" id="KW-0547">Nucleotide-binding</keyword>
<dbReference type="PANTHER" id="PTHR21060">
    <property type="entry name" value="ACETATE KINASE"/>
    <property type="match status" value="1"/>
</dbReference>
<dbReference type="Gene3D" id="3.40.50.10750">
    <property type="entry name" value="Isocitrate/Isopropylmalate dehydrogenase-like"/>
    <property type="match status" value="1"/>
</dbReference>
<dbReference type="Gene3D" id="3.30.420.40">
    <property type="match status" value="2"/>
</dbReference>
<dbReference type="PANTHER" id="PTHR21060:SF3">
    <property type="entry name" value="BUTYRATE KINASE 2-RELATED"/>
    <property type="match status" value="1"/>
</dbReference>
<dbReference type="InterPro" id="IPR043129">
    <property type="entry name" value="ATPase_NBD"/>
</dbReference>
<comment type="subcellular location">
    <subcellularLocation>
        <location evidence="1 9">Cytoplasm</location>
    </subcellularLocation>
</comment>
<dbReference type="Pfam" id="PF00871">
    <property type="entry name" value="Acetate_kinase"/>
    <property type="match status" value="1"/>
</dbReference>
<dbReference type="PROSITE" id="PS01076">
    <property type="entry name" value="ACETATE_KINASE_2"/>
    <property type="match status" value="1"/>
</dbReference>
<dbReference type="Pfam" id="PF01515">
    <property type="entry name" value="PTA_PTB"/>
    <property type="match status" value="1"/>
</dbReference>
<keyword evidence="7 9" id="KW-0067">ATP-binding</keyword>
<dbReference type="CDD" id="cd24011">
    <property type="entry name" value="ASKHA_NBD_BK"/>
    <property type="match status" value="1"/>
</dbReference>
<dbReference type="InterPro" id="IPR023865">
    <property type="entry name" value="Aliphatic_acid_kinase_CS"/>
</dbReference>
<evidence type="ECO:0000256" key="7">
    <source>
        <dbReference type="ARBA" id="ARBA00022840"/>
    </source>
</evidence>
<dbReference type="InterPro" id="IPR042112">
    <property type="entry name" value="P_AcTrfase_dom2"/>
</dbReference>
<keyword evidence="3 9" id="KW-0963">Cytoplasm</keyword>
<dbReference type="GO" id="GO:0005524">
    <property type="term" value="F:ATP binding"/>
    <property type="evidence" value="ECO:0007669"/>
    <property type="project" value="UniProtKB-KW"/>
</dbReference>
<dbReference type="EC" id="2.7.2.7" evidence="9"/>
<dbReference type="PROSITE" id="PS01075">
    <property type="entry name" value="ACETATE_KINASE_1"/>
    <property type="match status" value="1"/>
</dbReference>
<evidence type="ECO:0000259" key="11">
    <source>
        <dbReference type="Pfam" id="PF01515"/>
    </source>
</evidence>
<feature type="domain" description="Phosphate acetyl/butaryl transferase" evidence="11">
    <location>
        <begin position="58"/>
        <end position="348"/>
    </location>
</feature>
<reference evidence="12 13" key="1">
    <citation type="submission" date="2022-12" db="EMBL/GenBank/DDBJ databases">
        <title>Metagenome assembled genome from gulf of manar.</title>
        <authorList>
            <person name="Kohli P."/>
            <person name="Pk S."/>
            <person name="Venkata Ramana C."/>
            <person name="Sasikala C."/>
        </authorList>
    </citation>
    <scope>NUCLEOTIDE SEQUENCE [LARGE SCALE GENOMIC DNA]</scope>
    <source>
        <strain evidence="12">JB008</strain>
    </source>
</reference>
<dbReference type="AlphaFoldDB" id="A0AAJ1IFD7"/>
<dbReference type="InterPro" id="IPR042113">
    <property type="entry name" value="P_AcTrfase_dom1"/>
</dbReference>
<evidence type="ECO:0000256" key="2">
    <source>
        <dbReference type="ARBA" id="ARBA00008748"/>
    </source>
</evidence>
<dbReference type="GO" id="GO:0008776">
    <property type="term" value="F:acetate kinase activity"/>
    <property type="evidence" value="ECO:0007669"/>
    <property type="project" value="TreeGrafter"/>
</dbReference>
<gene>
    <name evidence="9 12" type="primary">buk</name>
    <name evidence="12" type="ORF">PQJ61_10215</name>
</gene>
<dbReference type="GO" id="GO:0005737">
    <property type="term" value="C:cytoplasm"/>
    <property type="evidence" value="ECO:0007669"/>
    <property type="project" value="UniProtKB-SubCell"/>
</dbReference>
<evidence type="ECO:0000256" key="5">
    <source>
        <dbReference type="ARBA" id="ARBA00022741"/>
    </source>
</evidence>